<dbReference type="InterPro" id="IPR017475">
    <property type="entry name" value="EPS_sugar_tfrase"/>
</dbReference>
<evidence type="ECO:0000313" key="9">
    <source>
        <dbReference type="EMBL" id="RZS62608.1"/>
    </source>
</evidence>
<feature type="transmembrane region" description="Helical" evidence="7">
    <location>
        <begin position="88"/>
        <end position="105"/>
    </location>
</feature>
<reference evidence="9 10" key="1">
    <citation type="submission" date="2019-02" db="EMBL/GenBank/DDBJ databases">
        <title>Sequencing the genomes of 1000 actinobacteria strains.</title>
        <authorList>
            <person name="Klenk H.-P."/>
        </authorList>
    </citation>
    <scope>NUCLEOTIDE SEQUENCE [LARGE SCALE GENOMIC DNA]</scope>
    <source>
        <strain evidence="9 10">DSM 16932</strain>
    </source>
</reference>
<sequence>MRPEPNAALVGGMSATTSTLVAAQPAREAVARAARSAASAVAWQPRRPSWRRRLALALLVTDAAAITTSLVVAYLVRFGATEWSAGARLPYGWVGVLLGLAWVLTLARSRDVRAAGIGLLEYQRVIGTTVLTFGALAIVAFLARLDIARGYLAVALPVGLVLLVLGRWAWRLALQRLRRADRCLTGAIVAGPAAEVARVAEQLRANLRAGYRPIAVSCSDAEPLPEHDAAAHLPAVPFAELVDVARRSRTRAVIIAGELPGGRERVRELGWSLEDARIELILVSQLTDVAAPRVHLRPLDGLPMVHVDLAQRTGVNHVVKRTFDVAGALLALTLLSPVLAAVAIAIKLDDGGPVVFRQVRVCQHGGRFTMYKFRSMVVDAEQRLGDLAQANEGAGGVLFKVRADPRITRVGGLLRRGSLDELPQLWNVLRGDMSLVGPRPPLPREVELYERPAERRLLTKPGVTGLWQVSGRSRLTWEESVRLDLYYVENWSLALDLLVLARTFRAVVKRDGAY</sequence>
<gene>
    <name evidence="9" type="ORF">EV386_2950</name>
</gene>
<evidence type="ECO:0000256" key="1">
    <source>
        <dbReference type="ARBA" id="ARBA00004141"/>
    </source>
</evidence>
<feature type="transmembrane region" description="Helical" evidence="7">
    <location>
        <begin position="54"/>
        <end position="76"/>
    </location>
</feature>
<evidence type="ECO:0000256" key="3">
    <source>
        <dbReference type="ARBA" id="ARBA00022679"/>
    </source>
</evidence>
<evidence type="ECO:0000259" key="8">
    <source>
        <dbReference type="Pfam" id="PF02397"/>
    </source>
</evidence>
<comment type="similarity">
    <text evidence="2">Belongs to the bacterial sugar transferase family.</text>
</comment>
<accession>A0A4Q7M7H4</accession>
<evidence type="ECO:0000256" key="4">
    <source>
        <dbReference type="ARBA" id="ARBA00022692"/>
    </source>
</evidence>
<evidence type="ECO:0000256" key="5">
    <source>
        <dbReference type="ARBA" id="ARBA00022989"/>
    </source>
</evidence>
<keyword evidence="6 7" id="KW-0472">Membrane</keyword>
<dbReference type="RefSeq" id="WP_130416084.1">
    <property type="nucleotide sequence ID" value="NZ_SGWX01000001.1"/>
</dbReference>
<evidence type="ECO:0000256" key="6">
    <source>
        <dbReference type="ARBA" id="ARBA00023136"/>
    </source>
</evidence>
<comment type="subcellular location">
    <subcellularLocation>
        <location evidence="1">Membrane</location>
        <topology evidence="1">Multi-pass membrane protein</topology>
    </subcellularLocation>
</comment>
<keyword evidence="4 7" id="KW-0812">Transmembrane</keyword>
<dbReference type="InterPro" id="IPR003362">
    <property type="entry name" value="Bact_transf"/>
</dbReference>
<evidence type="ECO:0000313" key="10">
    <source>
        <dbReference type="Proteomes" id="UP000293852"/>
    </source>
</evidence>
<feature type="transmembrane region" description="Helical" evidence="7">
    <location>
        <begin position="125"/>
        <end position="145"/>
    </location>
</feature>
<dbReference type="OrthoDB" id="9808602at2"/>
<dbReference type="NCBIfam" id="TIGR03025">
    <property type="entry name" value="EPS_sugtrans"/>
    <property type="match status" value="1"/>
</dbReference>
<feature type="transmembrane region" description="Helical" evidence="7">
    <location>
        <begin position="325"/>
        <end position="346"/>
    </location>
</feature>
<dbReference type="EMBL" id="SGWX01000001">
    <property type="protein sequence ID" value="RZS62608.1"/>
    <property type="molecule type" value="Genomic_DNA"/>
</dbReference>
<dbReference type="PANTHER" id="PTHR30576:SF10">
    <property type="entry name" value="SLL5057 PROTEIN"/>
    <property type="match status" value="1"/>
</dbReference>
<dbReference type="Pfam" id="PF02397">
    <property type="entry name" value="Bac_transf"/>
    <property type="match status" value="1"/>
</dbReference>
<keyword evidence="10" id="KW-1185">Reference proteome</keyword>
<proteinExistence type="inferred from homology"/>
<feature type="domain" description="Bacterial sugar transferase" evidence="8">
    <location>
        <begin position="320"/>
        <end position="509"/>
    </location>
</feature>
<dbReference type="PANTHER" id="PTHR30576">
    <property type="entry name" value="COLANIC BIOSYNTHESIS UDP-GLUCOSE LIPID CARRIER TRANSFERASE"/>
    <property type="match status" value="1"/>
</dbReference>
<organism evidence="9 10">
    <name type="scientific">Xylanimonas ulmi</name>
    <dbReference type="NCBI Taxonomy" id="228973"/>
    <lineage>
        <taxon>Bacteria</taxon>
        <taxon>Bacillati</taxon>
        <taxon>Actinomycetota</taxon>
        <taxon>Actinomycetes</taxon>
        <taxon>Micrococcales</taxon>
        <taxon>Promicromonosporaceae</taxon>
        <taxon>Xylanimonas</taxon>
    </lineage>
</organism>
<dbReference type="Proteomes" id="UP000293852">
    <property type="component" value="Unassembled WGS sequence"/>
</dbReference>
<dbReference type="AlphaFoldDB" id="A0A4Q7M7H4"/>
<name>A0A4Q7M7H4_9MICO</name>
<feature type="transmembrane region" description="Helical" evidence="7">
    <location>
        <begin position="151"/>
        <end position="170"/>
    </location>
</feature>
<keyword evidence="3 9" id="KW-0808">Transferase</keyword>
<keyword evidence="5 7" id="KW-1133">Transmembrane helix</keyword>
<dbReference type="GO" id="GO:0016780">
    <property type="term" value="F:phosphotransferase activity, for other substituted phosphate groups"/>
    <property type="evidence" value="ECO:0007669"/>
    <property type="project" value="TreeGrafter"/>
</dbReference>
<evidence type="ECO:0000256" key="7">
    <source>
        <dbReference type="SAM" id="Phobius"/>
    </source>
</evidence>
<comment type="caution">
    <text evidence="9">The sequence shown here is derived from an EMBL/GenBank/DDBJ whole genome shotgun (WGS) entry which is preliminary data.</text>
</comment>
<protein>
    <submittedName>
        <fullName evidence="9">Undecaprenyl-phosphate galactose phosphotransferase WbaP/exopolysaccharide biosynthesis polyprenyl glycosylphosphotransferase</fullName>
    </submittedName>
</protein>
<dbReference type="Pfam" id="PF13727">
    <property type="entry name" value="CoA_binding_3"/>
    <property type="match status" value="1"/>
</dbReference>
<dbReference type="GO" id="GO:0016020">
    <property type="term" value="C:membrane"/>
    <property type="evidence" value="ECO:0007669"/>
    <property type="project" value="UniProtKB-SubCell"/>
</dbReference>
<evidence type="ECO:0000256" key="2">
    <source>
        <dbReference type="ARBA" id="ARBA00006464"/>
    </source>
</evidence>